<sequence length="242" mass="26465">MLCLNNIAKKYKDKIALEHVSLELDNGIYGLLGPNGAGKSTLMNIITGNIKPSDGQVLWDGHDIKILGSKYRSIIGYAPQQQGLYDTFTGKRFLSYMATLKGIPKKDVSREIDRVLEYVNMTEAADRAIGTYSGGMKQRILIAQAVLGNPKLIVLDEPTVGLDPKERVRIRERISELAGDKVILVSTHVVSDIEPIAGEVILIKSGSIIDKDTVGNLCSKYGNVNGLEELYMTIFGEAKPDA</sequence>
<dbReference type="Pfam" id="PF00005">
    <property type="entry name" value="ABC_tran"/>
    <property type="match status" value="1"/>
</dbReference>
<dbReference type="InterPro" id="IPR017871">
    <property type="entry name" value="ABC_transporter-like_CS"/>
</dbReference>
<dbReference type="PANTHER" id="PTHR43335">
    <property type="entry name" value="ABC TRANSPORTER, ATP-BINDING PROTEIN"/>
    <property type="match status" value="1"/>
</dbReference>
<reference evidence="8" key="2">
    <citation type="submission" date="2015-05" db="EMBL/GenBank/DDBJ databases">
        <authorList>
            <consortium name="Pathogen Informatics"/>
        </authorList>
    </citation>
    <scope>NUCLEOTIDE SEQUENCE [LARGE SCALE GENOMIC DNA]</scope>
    <source>
        <strain evidence="7">2789STDY5608860</strain>
        <strain evidence="8">T1-815</strain>
    </source>
</reference>
<feature type="domain" description="ABC transporter" evidence="5">
    <location>
        <begin position="2"/>
        <end position="230"/>
    </location>
</feature>
<accession>A0A0M6WEB0</accession>
<dbReference type="InterPro" id="IPR003439">
    <property type="entry name" value="ABC_transporter-like_ATP-bd"/>
</dbReference>
<name>A0A0M6WEB0_9FIRM</name>
<comment type="similarity">
    <text evidence="1">Belongs to the ABC transporter superfamily.</text>
</comment>
<dbReference type="PANTHER" id="PTHR43335:SF2">
    <property type="entry name" value="ABC TRANSPORTER, ATP-BINDING PROTEIN"/>
    <property type="match status" value="1"/>
</dbReference>
<gene>
    <name evidence="7" type="primary">ybhF_5</name>
    <name evidence="7" type="ORF">ERS852417_02136</name>
    <name evidence="6" type="ORF">T1815_08691</name>
</gene>
<dbReference type="RefSeq" id="WP_055061269.1">
    <property type="nucleotide sequence ID" value="NZ_CVRQ01000011.1"/>
</dbReference>
<keyword evidence="2" id="KW-0813">Transport</keyword>
<protein>
    <submittedName>
        <fullName evidence="7">Uncharacterized ABC transporter ATP-binding protein YbhF</fullName>
    </submittedName>
</protein>
<keyword evidence="3" id="KW-0547">Nucleotide-binding</keyword>
<organism evidence="6 8">
    <name type="scientific">Agathobacter rectalis</name>
    <dbReference type="NCBI Taxonomy" id="39491"/>
    <lineage>
        <taxon>Bacteria</taxon>
        <taxon>Bacillati</taxon>
        <taxon>Bacillota</taxon>
        <taxon>Clostridia</taxon>
        <taxon>Lachnospirales</taxon>
        <taxon>Lachnospiraceae</taxon>
        <taxon>Agathobacter</taxon>
    </lineage>
</organism>
<dbReference type="SMART" id="SM00382">
    <property type="entry name" value="AAA"/>
    <property type="match status" value="1"/>
</dbReference>
<dbReference type="AlphaFoldDB" id="A0A0M6WEB0"/>
<dbReference type="CDD" id="cd03264">
    <property type="entry name" value="ABC_drug_resistance_like"/>
    <property type="match status" value="1"/>
</dbReference>
<dbReference type="PROSITE" id="PS00211">
    <property type="entry name" value="ABC_TRANSPORTER_1"/>
    <property type="match status" value="1"/>
</dbReference>
<keyword evidence="4 7" id="KW-0067">ATP-binding</keyword>
<evidence type="ECO:0000313" key="6">
    <source>
        <dbReference type="EMBL" id="CRL34558.1"/>
    </source>
</evidence>
<dbReference type="EMBL" id="CVRQ01000011">
    <property type="protein sequence ID" value="CRL34558.1"/>
    <property type="molecule type" value="Genomic_DNA"/>
</dbReference>
<dbReference type="InterPro" id="IPR003593">
    <property type="entry name" value="AAA+_ATPase"/>
</dbReference>
<evidence type="ECO:0000256" key="3">
    <source>
        <dbReference type="ARBA" id="ARBA00022741"/>
    </source>
</evidence>
<dbReference type="Proteomes" id="UP000049472">
    <property type="component" value="Unassembled WGS sequence"/>
</dbReference>
<evidence type="ECO:0000256" key="2">
    <source>
        <dbReference type="ARBA" id="ARBA00022448"/>
    </source>
</evidence>
<dbReference type="PROSITE" id="PS50893">
    <property type="entry name" value="ABC_TRANSPORTER_2"/>
    <property type="match status" value="1"/>
</dbReference>
<dbReference type="Gene3D" id="3.40.50.300">
    <property type="entry name" value="P-loop containing nucleotide triphosphate hydrolases"/>
    <property type="match status" value="1"/>
</dbReference>
<keyword evidence="8" id="KW-1185">Reference proteome</keyword>
<evidence type="ECO:0000256" key="4">
    <source>
        <dbReference type="ARBA" id="ARBA00022840"/>
    </source>
</evidence>
<evidence type="ECO:0000256" key="1">
    <source>
        <dbReference type="ARBA" id="ARBA00005417"/>
    </source>
</evidence>
<evidence type="ECO:0000313" key="7">
    <source>
        <dbReference type="EMBL" id="CUO36380.1"/>
    </source>
</evidence>
<dbReference type="GO" id="GO:0016887">
    <property type="term" value="F:ATP hydrolysis activity"/>
    <property type="evidence" value="ECO:0007669"/>
    <property type="project" value="InterPro"/>
</dbReference>
<reference evidence="6" key="1">
    <citation type="submission" date="2015-05" db="EMBL/GenBank/DDBJ databases">
        <authorList>
            <person name="Wang D.B."/>
            <person name="Wang M."/>
        </authorList>
    </citation>
    <scope>NUCLEOTIDE SEQUENCE [LARGE SCALE GENOMIC DNA]</scope>
    <source>
        <strain evidence="6">T1-815</strain>
    </source>
</reference>
<dbReference type="GO" id="GO:0005524">
    <property type="term" value="F:ATP binding"/>
    <property type="evidence" value="ECO:0007669"/>
    <property type="project" value="UniProtKB-KW"/>
</dbReference>
<dbReference type="Proteomes" id="UP000095384">
    <property type="component" value="Unassembled WGS sequence"/>
</dbReference>
<evidence type="ECO:0000313" key="8">
    <source>
        <dbReference type="Proteomes" id="UP000049472"/>
    </source>
</evidence>
<evidence type="ECO:0000259" key="5">
    <source>
        <dbReference type="PROSITE" id="PS50893"/>
    </source>
</evidence>
<dbReference type="InterPro" id="IPR027417">
    <property type="entry name" value="P-loop_NTPase"/>
</dbReference>
<proteinExistence type="inferred from homology"/>
<dbReference type="EMBL" id="CYYW01000015">
    <property type="protein sequence ID" value="CUO36380.1"/>
    <property type="molecule type" value="Genomic_DNA"/>
</dbReference>
<dbReference type="SUPFAM" id="SSF52540">
    <property type="entry name" value="P-loop containing nucleoside triphosphate hydrolases"/>
    <property type="match status" value="1"/>
</dbReference>